<comment type="caution">
    <text evidence="2">The sequence shown here is derived from an EMBL/GenBank/DDBJ whole genome shotgun (WGS) entry which is preliminary data.</text>
</comment>
<dbReference type="EMBL" id="JPOS01000034">
    <property type="protein sequence ID" value="KGE87609.1"/>
    <property type="molecule type" value="Genomic_DNA"/>
</dbReference>
<evidence type="ECO:0000313" key="2">
    <source>
        <dbReference type="EMBL" id="KGE87609.1"/>
    </source>
</evidence>
<evidence type="ECO:0000256" key="1">
    <source>
        <dbReference type="SAM" id="SignalP"/>
    </source>
</evidence>
<feature type="chain" id="PRO_5001947635" description="Secretion system C-terminal sorting domain-containing protein" evidence="1">
    <location>
        <begin position="22"/>
        <end position="106"/>
    </location>
</feature>
<dbReference type="Proteomes" id="UP000029736">
    <property type="component" value="Unassembled WGS sequence"/>
</dbReference>
<feature type="signal peptide" evidence="1">
    <location>
        <begin position="1"/>
        <end position="21"/>
    </location>
</feature>
<reference evidence="2 3" key="1">
    <citation type="journal article" date="2014" name="Int. J. Syst. Evol. Microbiol.">
        <title>Phaeodactylibacter xiamenensis gen. nov., sp. nov., a member of the family Saprospiraceae isolated from the marine alga Phaeodactylum tricornutum.</title>
        <authorList>
            <person name="Chen Z.Jr."/>
            <person name="Lei X."/>
            <person name="Lai Q."/>
            <person name="Li Y."/>
            <person name="Zhang B."/>
            <person name="Zhang J."/>
            <person name="Zhang H."/>
            <person name="Yang L."/>
            <person name="Zheng W."/>
            <person name="Tian Y."/>
            <person name="Yu Z."/>
            <person name="Xu H.Jr."/>
            <person name="Zheng T."/>
        </authorList>
    </citation>
    <scope>NUCLEOTIDE SEQUENCE [LARGE SCALE GENOMIC DNA]</scope>
    <source>
        <strain evidence="2 3">KD52</strain>
    </source>
</reference>
<accession>A0A098S5H3</accession>
<gene>
    <name evidence="2" type="ORF">IX84_13745</name>
</gene>
<protein>
    <recommendedName>
        <fullName evidence="4">Secretion system C-terminal sorting domain-containing protein</fullName>
    </recommendedName>
</protein>
<sequence>MKTLLLFVTILGLAATANPYASNHLQSEETLGGSITVENVVVLLTTTNDPSENILTIEVYDGAMVVMSFTGCGASVCRNNISLLANGTYSVVVTTDAGSFSGGITK</sequence>
<proteinExistence type="predicted"/>
<organism evidence="2 3">
    <name type="scientific">Phaeodactylibacter xiamenensis</name>
    <dbReference type="NCBI Taxonomy" id="1524460"/>
    <lineage>
        <taxon>Bacteria</taxon>
        <taxon>Pseudomonadati</taxon>
        <taxon>Bacteroidota</taxon>
        <taxon>Saprospiria</taxon>
        <taxon>Saprospirales</taxon>
        <taxon>Haliscomenobacteraceae</taxon>
        <taxon>Phaeodactylibacter</taxon>
    </lineage>
</organism>
<keyword evidence="1" id="KW-0732">Signal</keyword>
<dbReference type="AlphaFoldDB" id="A0A098S5H3"/>
<evidence type="ECO:0008006" key="4">
    <source>
        <dbReference type="Google" id="ProtNLM"/>
    </source>
</evidence>
<name>A0A098S5H3_9BACT</name>
<keyword evidence="3" id="KW-1185">Reference proteome</keyword>
<evidence type="ECO:0000313" key="3">
    <source>
        <dbReference type="Proteomes" id="UP000029736"/>
    </source>
</evidence>